<evidence type="ECO:0000256" key="1">
    <source>
        <dbReference type="SAM" id="Phobius"/>
    </source>
</evidence>
<evidence type="ECO:0000313" key="3">
    <source>
        <dbReference type="Proteomes" id="UP000215559"/>
    </source>
</evidence>
<dbReference type="SMART" id="SM01234">
    <property type="entry name" value="Haemolytic"/>
    <property type="match status" value="1"/>
</dbReference>
<dbReference type="InterPro" id="IPR011990">
    <property type="entry name" value="TPR-like_helical_dom_sf"/>
</dbReference>
<dbReference type="EMBL" id="NOZP01000129">
    <property type="protein sequence ID" value="OYD15021.1"/>
    <property type="molecule type" value="Genomic_DNA"/>
</dbReference>
<keyword evidence="1" id="KW-1133">Transmembrane helix</keyword>
<dbReference type="Gene3D" id="1.25.40.10">
    <property type="entry name" value="Tetratricopeptide repeat domain"/>
    <property type="match status" value="1"/>
</dbReference>
<comment type="caution">
    <text evidence="2">The sequence shown here is derived from an EMBL/GenBank/DDBJ whole genome shotgun (WGS) entry which is preliminary data.</text>
</comment>
<dbReference type="Pfam" id="PF01809">
    <property type="entry name" value="YidD"/>
    <property type="match status" value="1"/>
</dbReference>
<dbReference type="Proteomes" id="UP000215559">
    <property type="component" value="Unassembled WGS sequence"/>
</dbReference>
<evidence type="ECO:0000313" key="2">
    <source>
        <dbReference type="EMBL" id="OYD15021.1"/>
    </source>
</evidence>
<dbReference type="AlphaFoldDB" id="A0A235BS23"/>
<accession>A0A235BS23</accession>
<proteinExistence type="predicted"/>
<evidence type="ECO:0008006" key="4">
    <source>
        <dbReference type="Google" id="ProtNLM"/>
    </source>
</evidence>
<sequence length="395" mass="44231">MRILLVICIAVAGAGGFYDPLTIGSEWLINGYKTVVSPLQGRNMCNFWPTCSQFMKQAIHTYGLFPGSIIGAERLMRCHTIAWSYYDKYYFGISHNRLRDPLENHLVWQLPSAEPENLTVIAIEPEHVPASQKTQPAPISNLGFANHLYTTEDYPRAATEYLRVSFTDTNQAVRTYAGLMAGESFLKAGKYEHARTAFHKLATPASIDIARFGIARAWFAQGRYKRTRMVLDSIDDHKLAYQRHALTGWTLFKEQQFAQASSLFKPDSTDSLLSALAMLDGRDLPTRNRLAGSLLSAIVPGAGQLYAGRAGDGAYSFLTVAGTGLLTYWFAAHPDKDNTRIKLSVSGTLTALFYIANIYGANIAARDYNRFHKRKYLARAEQILHRPKLEPDYMP</sequence>
<dbReference type="NCBIfam" id="TIGR00278">
    <property type="entry name" value="membrane protein insertion efficiency factor YidD"/>
    <property type="match status" value="1"/>
</dbReference>
<dbReference type="PANTHER" id="PTHR33383">
    <property type="entry name" value="MEMBRANE PROTEIN INSERTION EFFICIENCY FACTOR-RELATED"/>
    <property type="match status" value="1"/>
</dbReference>
<feature type="transmembrane region" description="Helical" evidence="1">
    <location>
        <begin position="343"/>
        <end position="365"/>
    </location>
</feature>
<organism evidence="2 3">
    <name type="scientific">candidate division WOR-3 bacterium JGI_Cruoil_03_51_56</name>
    <dbReference type="NCBI Taxonomy" id="1973747"/>
    <lineage>
        <taxon>Bacteria</taxon>
        <taxon>Bacteria division WOR-3</taxon>
    </lineage>
</organism>
<gene>
    <name evidence="2" type="ORF">CH330_06790</name>
</gene>
<protein>
    <recommendedName>
        <fullName evidence="4">Membrane protein insertion efficiency factor YidD</fullName>
    </recommendedName>
</protein>
<dbReference type="InterPro" id="IPR002696">
    <property type="entry name" value="Membr_insert_effic_factor_YidD"/>
</dbReference>
<reference evidence="2 3" key="1">
    <citation type="submission" date="2017-07" db="EMBL/GenBank/DDBJ databases">
        <title>Recovery of genomes from metagenomes via a dereplication, aggregation, and scoring strategy.</title>
        <authorList>
            <person name="Sieber C.M."/>
            <person name="Probst A.J."/>
            <person name="Sharrar A."/>
            <person name="Thomas B.C."/>
            <person name="Hess M."/>
            <person name="Tringe S.G."/>
            <person name="Banfield J.F."/>
        </authorList>
    </citation>
    <scope>NUCLEOTIDE SEQUENCE [LARGE SCALE GENOMIC DNA]</scope>
    <source>
        <strain evidence="2">JGI_Cruoil_03_51_56</strain>
    </source>
</reference>
<keyword evidence="1" id="KW-0812">Transmembrane</keyword>
<keyword evidence="1" id="KW-0472">Membrane</keyword>
<feature type="transmembrane region" description="Helical" evidence="1">
    <location>
        <begin position="314"/>
        <end position="331"/>
    </location>
</feature>
<dbReference type="PANTHER" id="PTHR33383:SF1">
    <property type="entry name" value="MEMBRANE PROTEIN INSERTION EFFICIENCY FACTOR-RELATED"/>
    <property type="match status" value="1"/>
</dbReference>
<name>A0A235BS23_UNCW3</name>